<dbReference type="Proteomes" id="UP000190230">
    <property type="component" value="Unassembled WGS sequence"/>
</dbReference>
<reference evidence="2" key="1">
    <citation type="submission" date="2017-02" db="EMBL/GenBank/DDBJ databases">
        <authorList>
            <person name="Varghese N."/>
            <person name="Submissions S."/>
        </authorList>
    </citation>
    <scope>NUCLEOTIDE SEQUENCE [LARGE SCALE GENOMIC DNA]</scope>
    <source>
        <strain evidence="2">DSM 23405</strain>
    </source>
</reference>
<dbReference type="AlphaFoldDB" id="A0A1T5D324"/>
<dbReference type="PROSITE" id="PS51257">
    <property type="entry name" value="PROKAR_LIPOPROTEIN"/>
    <property type="match status" value="1"/>
</dbReference>
<dbReference type="STRING" id="241145.SAMN05660776_2343"/>
<dbReference type="EMBL" id="FUYY01000004">
    <property type="protein sequence ID" value="SKB66102.1"/>
    <property type="molecule type" value="Genomic_DNA"/>
</dbReference>
<gene>
    <name evidence="1" type="ORF">SAMN05660776_2343</name>
</gene>
<dbReference type="Pfam" id="PF16267">
    <property type="entry name" value="DUF4920"/>
    <property type="match status" value="1"/>
</dbReference>
<sequence>MFAYKVLTNNNNMRKIAFILSLSLIFVACKEEKSKEEAQVLDESIPVSYNSFGAEISAENSLTKAEALKQFESLKPGDTIDLKFASKIKTVCKKKGCWMILELPQEEEVRITFKDYGFFVPKDSENTDVIVQGKAFLNEMSVEDQKHYAEDEGRSEAEIAAITSPEISRAFIANAVLLKQ</sequence>
<evidence type="ECO:0000313" key="2">
    <source>
        <dbReference type="Proteomes" id="UP000190230"/>
    </source>
</evidence>
<protein>
    <recommendedName>
        <fullName evidence="3">DUF4920 domain-containing protein</fullName>
    </recommendedName>
</protein>
<organism evidence="1 2">
    <name type="scientific">Salegentibacter holothuriorum</name>
    <dbReference type="NCBI Taxonomy" id="241145"/>
    <lineage>
        <taxon>Bacteria</taxon>
        <taxon>Pseudomonadati</taxon>
        <taxon>Bacteroidota</taxon>
        <taxon>Flavobacteriia</taxon>
        <taxon>Flavobacteriales</taxon>
        <taxon>Flavobacteriaceae</taxon>
        <taxon>Salegentibacter</taxon>
    </lineage>
</organism>
<proteinExistence type="predicted"/>
<name>A0A1T5D324_9FLAO</name>
<keyword evidence="2" id="KW-1185">Reference proteome</keyword>
<dbReference type="InterPro" id="IPR032577">
    <property type="entry name" value="DUF4920"/>
</dbReference>
<accession>A0A1T5D324</accession>
<evidence type="ECO:0008006" key="3">
    <source>
        <dbReference type="Google" id="ProtNLM"/>
    </source>
</evidence>
<evidence type="ECO:0000313" key="1">
    <source>
        <dbReference type="EMBL" id="SKB66102.1"/>
    </source>
</evidence>